<feature type="transmembrane region" description="Helical" evidence="2">
    <location>
        <begin position="227"/>
        <end position="247"/>
    </location>
</feature>
<evidence type="ECO:0000256" key="2">
    <source>
        <dbReference type="SAM" id="Phobius"/>
    </source>
</evidence>
<evidence type="ECO:0000256" key="1">
    <source>
        <dbReference type="SAM" id="Coils"/>
    </source>
</evidence>
<dbReference type="RefSeq" id="WP_323863366.1">
    <property type="nucleotide sequence ID" value="NZ_JACXBF010000044.1"/>
</dbReference>
<name>A0AAW3YM64_9GAMM</name>
<comment type="caution">
    <text evidence="3">The sequence shown here is derived from an EMBL/GenBank/DDBJ whole genome shotgun (WGS) entry which is preliminary data.</text>
</comment>
<keyword evidence="1" id="KW-0175">Coiled coil</keyword>
<dbReference type="AlphaFoldDB" id="A0AAW3YM64"/>
<organism evidence="3">
    <name type="scientific">Xenorhabdus szentirmaii</name>
    <dbReference type="NCBI Taxonomy" id="290112"/>
    <lineage>
        <taxon>Bacteria</taxon>
        <taxon>Pseudomonadati</taxon>
        <taxon>Pseudomonadota</taxon>
        <taxon>Gammaproteobacteria</taxon>
        <taxon>Enterobacterales</taxon>
        <taxon>Morganellaceae</taxon>
        <taxon>Xenorhabdus</taxon>
    </lineage>
</organism>
<feature type="transmembrane region" description="Helical" evidence="2">
    <location>
        <begin position="201"/>
        <end position="221"/>
    </location>
</feature>
<reference evidence="3" key="1">
    <citation type="submission" date="2020-09" db="EMBL/GenBank/DDBJ databases">
        <authorList>
            <person name="Palma L."/>
            <person name="Caballero P."/>
            <person name="Berry C."/>
            <person name="Del Valle E."/>
        </authorList>
    </citation>
    <scope>NUCLEOTIDE SEQUENCE</scope>
    <source>
        <strain evidence="3">M</strain>
    </source>
</reference>
<protein>
    <recommendedName>
        <fullName evidence="4">Inner membrane protein yafU</fullName>
    </recommendedName>
</protein>
<gene>
    <name evidence="3" type="ORF">ID854_01305</name>
</gene>
<keyword evidence="2" id="KW-0812">Transmembrane</keyword>
<sequence length="287" mass="32373">MKYDPRLKTFVDNDYKYEDHLNFKKQMHEQKYIDLERQLKNNQELIAILTKEEAMEYLNALDHNTYNSWKNGVKKFYTYADPVSSFAGSIYDSIGLARIINDLRTFGVDAQEYIGRNGNKYVRLTGYPGVRNYLNATRYLANNPQIVTFGVGTLGIEHGIAQGARFGIVFSAAYRLIELIFKEEYSLVDLFVNLTMDGAKLAVSLGLASAAKTLIFTPVLVAGGSLMAVAIGVFAVGIIAAGFLYWLDDTYKISETIIKNIKNKKVNSPMPIHPDQIFNAWGRYMRG</sequence>
<dbReference type="EMBL" id="JACXBF010000044">
    <property type="protein sequence ID" value="MBD2799130.1"/>
    <property type="molecule type" value="Genomic_DNA"/>
</dbReference>
<evidence type="ECO:0008006" key="4">
    <source>
        <dbReference type="Google" id="ProtNLM"/>
    </source>
</evidence>
<feature type="coiled-coil region" evidence="1">
    <location>
        <begin position="25"/>
        <end position="52"/>
    </location>
</feature>
<evidence type="ECO:0000313" key="3">
    <source>
        <dbReference type="EMBL" id="MBD2799130.1"/>
    </source>
</evidence>
<keyword evidence="2" id="KW-1133">Transmembrane helix</keyword>
<dbReference type="Proteomes" id="UP001193920">
    <property type="component" value="Unassembled WGS sequence"/>
</dbReference>
<accession>A0AAW3YM64</accession>
<keyword evidence="2" id="KW-0472">Membrane</keyword>
<proteinExistence type="predicted"/>
<reference evidence="3" key="2">
    <citation type="journal article" date="2024" name="Toxins">
        <title>Genome Sequence Analysis of Native Xenorhabdus Strains Isolated from Entomopathogenic Nematodes in Argentina.</title>
        <authorList>
            <person name="Palma L."/>
            <person name="Frizzo L."/>
            <person name="Kaiser S."/>
            <person name="Berry C."/>
            <person name="Caballero P."/>
            <person name="Bode H.B."/>
            <person name="Del Valle E.E."/>
        </authorList>
    </citation>
    <scope>NUCLEOTIDE SEQUENCE</scope>
    <source>
        <strain evidence="3">M</strain>
    </source>
</reference>